<dbReference type="EMBL" id="FUYQ01000020">
    <property type="protein sequence ID" value="SKB73804.1"/>
    <property type="molecule type" value="Genomic_DNA"/>
</dbReference>
<dbReference type="InterPro" id="IPR014858">
    <property type="entry name" value="BrxB"/>
</dbReference>
<name>A0A1T5DQ50_9BACT</name>
<organism evidence="1 2">
    <name type="scientific">Parabacteroides chartae</name>
    <dbReference type="NCBI Taxonomy" id="1037355"/>
    <lineage>
        <taxon>Bacteria</taxon>
        <taxon>Pseudomonadati</taxon>
        <taxon>Bacteroidota</taxon>
        <taxon>Bacteroidia</taxon>
        <taxon>Bacteroidales</taxon>
        <taxon>Tannerellaceae</taxon>
        <taxon>Parabacteroides</taxon>
    </lineage>
</organism>
<evidence type="ECO:0008006" key="3">
    <source>
        <dbReference type="Google" id="ProtNLM"/>
    </source>
</evidence>
<dbReference type="Proteomes" id="UP000190852">
    <property type="component" value="Unassembled WGS sequence"/>
</dbReference>
<reference evidence="2" key="1">
    <citation type="submission" date="2017-02" db="EMBL/GenBank/DDBJ databases">
        <authorList>
            <person name="Varghese N."/>
            <person name="Submissions S."/>
        </authorList>
    </citation>
    <scope>NUCLEOTIDE SEQUENCE [LARGE SCALE GENOMIC DNA]</scope>
    <source>
        <strain evidence="2">DSM 24967</strain>
    </source>
</reference>
<proteinExistence type="predicted"/>
<accession>A0A1T5DQ50</accession>
<dbReference type="Pfam" id="PF08747">
    <property type="entry name" value="BrxB"/>
    <property type="match status" value="1"/>
</dbReference>
<protein>
    <recommendedName>
        <fullName evidence="3">DUF1788 domain-containing protein</fullName>
    </recommendedName>
</protein>
<evidence type="ECO:0000313" key="2">
    <source>
        <dbReference type="Proteomes" id="UP000190852"/>
    </source>
</evidence>
<evidence type="ECO:0000313" key="1">
    <source>
        <dbReference type="EMBL" id="SKB73804.1"/>
    </source>
</evidence>
<sequence length="196" mass="22405">MRKKVNIGQLFEETFLKLSSSTFGEGLGGELPIYIQPVPIEQYDEVEVQIPFLIKRLNEVNKSTIEINLYNLCIEMLRESDTLDIILESEKEIDHQILVETLDSILNIDDVIQKIVNQIEASNQVPSIVLFTGVGNAYPMLRSHSILNNIHGLAGDIRFVLIFPGSYNNQQLSLFDCIHDENYYRAHNLNNVTREI</sequence>
<dbReference type="AlphaFoldDB" id="A0A1T5DQ50"/>
<gene>
    <name evidence="1" type="ORF">SAMN05660349_02576</name>
</gene>
<dbReference type="RefSeq" id="WP_079684004.1">
    <property type="nucleotide sequence ID" value="NZ_FUYQ01000020.1"/>
</dbReference>
<keyword evidence="2" id="KW-1185">Reference proteome</keyword>